<dbReference type="EMBL" id="JASBWR010000120">
    <property type="protein sequence ID" value="KAJ9093652.1"/>
    <property type="molecule type" value="Genomic_DNA"/>
</dbReference>
<protein>
    <submittedName>
        <fullName evidence="1">Uncharacterized protein</fullName>
    </submittedName>
</protein>
<evidence type="ECO:0000313" key="2">
    <source>
        <dbReference type="Proteomes" id="UP001241377"/>
    </source>
</evidence>
<proteinExistence type="predicted"/>
<keyword evidence="2" id="KW-1185">Reference proteome</keyword>
<dbReference type="Proteomes" id="UP001241377">
    <property type="component" value="Unassembled WGS sequence"/>
</dbReference>
<organism evidence="1 2">
    <name type="scientific">Naganishia cerealis</name>
    <dbReference type="NCBI Taxonomy" id="610337"/>
    <lineage>
        <taxon>Eukaryota</taxon>
        <taxon>Fungi</taxon>
        <taxon>Dikarya</taxon>
        <taxon>Basidiomycota</taxon>
        <taxon>Agaricomycotina</taxon>
        <taxon>Tremellomycetes</taxon>
        <taxon>Filobasidiales</taxon>
        <taxon>Filobasidiaceae</taxon>
        <taxon>Naganishia</taxon>
    </lineage>
</organism>
<name>A0ACC2V330_9TREE</name>
<reference evidence="1" key="1">
    <citation type="submission" date="2023-04" db="EMBL/GenBank/DDBJ databases">
        <title>Draft Genome sequencing of Naganishia species isolated from polar environments using Oxford Nanopore Technology.</title>
        <authorList>
            <person name="Leo P."/>
            <person name="Venkateswaran K."/>
        </authorList>
    </citation>
    <scope>NUCLEOTIDE SEQUENCE</scope>
    <source>
        <strain evidence="1">MNA-CCFEE 5261</strain>
    </source>
</reference>
<comment type="caution">
    <text evidence="1">The sequence shown here is derived from an EMBL/GenBank/DDBJ whole genome shotgun (WGS) entry which is preliminary data.</text>
</comment>
<accession>A0ACC2V330</accession>
<evidence type="ECO:0000313" key="1">
    <source>
        <dbReference type="EMBL" id="KAJ9093652.1"/>
    </source>
</evidence>
<sequence length="506" mass="56204">MKYSSEVPDSTPAVLGTRSTSQSYRKLLASHLSIYNALNDPELNQGVQNDTDQESHGLKSLKVTPIPEYDIHFPEAKLPSRVPTPELQFSWQLLSNESVYRDARVLKKPSSSILSSTTDDKDESMVVVSRNGGSPSFGGVMVFETDEEDPLDGEPEFLPNQKSFVMPKMRLSEQQILDIVVLSNSHGAECEALVDRIKNDLATTKMSIANLPVSSVRDSADLSLALRQADLVFMINDGSPLFIKCLETVFDQPDSISAPKLTVINMMSVNYFINLFDLIAFMRPFQIWKTSSLHQQNLVTRIEDYILLESLTDSLECQGTSGIDSIMDLSVTRTSAPNYKQIERQIRHELQDSVSLSSSDPLRLSSSFYHVNILYTIIKKMFQSHNNPSNPHDSGDSKLWLFCSFALGIGLGITLAGSAATVFGFCVSNVITQVDEKPEIKGLLAHPVRAVDVVDDWVQGIVDSQFCCTITRWWDKFSGSMQLFSSHMVEAVIGGFEKVVCMAQMA</sequence>
<gene>
    <name evidence="1" type="ORF">QFC19_008241</name>
</gene>